<evidence type="ECO:0000256" key="1">
    <source>
        <dbReference type="ARBA" id="ARBA00022946"/>
    </source>
</evidence>
<dbReference type="PIRSF" id="PIRSF006487">
    <property type="entry name" value="GcvT"/>
    <property type="match status" value="1"/>
</dbReference>
<dbReference type="EMBL" id="JSWE01000180">
    <property type="protein sequence ID" value="KIE04601.1"/>
    <property type="molecule type" value="Genomic_DNA"/>
</dbReference>
<dbReference type="GO" id="GO:0016226">
    <property type="term" value="P:iron-sulfur cluster assembly"/>
    <property type="evidence" value="ECO:0007669"/>
    <property type="project" value="TreeGrafter"/>
</dbReference>
<evidence type="ECO:0000259" key="2">
    <source>
        <dbReference type="Pfam" id="PF25455"/>
    </source>
</evidence>
<dbReference type="NCBIfam" id="TIGR03317">
    <property type="entry name" value="ygfZ_signature"/>
    <property type="match status" value="1"/>
</dbReference>
<sequence>MYLRLRQQLMEYFLLENREVIAISGTDRGKFLQGIISNDIGKINLDSYIYALMLTPQGKLLYDFFIIERDNSYLLDCPKPFVEEIVKKFNVYKLRSDISIDRLTDHKIFASFSKLNNLFLPDPRNAELGFRAIIDPSISLIGAPLDIRKYDLKRMELLIPDMVSDLESGTYFPLELHLDELNAIDYKKGCYVGQEVTARTHYRGVVRKNIYRIEVIDGEQLEPKTNIYLGEKKVGQTLGFVGSQGLGLLRTEEIETAKDLLFTAHQSYIRIIF</sequence>
<dbReference type="GO" id="GO:0016740">
    <property type="term" value="F:transferase activity"/>
    <property type="evidence" value="ECO:0007669"/>
    <property type="project" value="UniProtKB-KW"/>
</dbReference>
<dbReference type="InterPro" id="IPR045179">
    <property type="entry name" value="YgfZ/GcvT"/>
</dbReference>
<dbReference type="InterPro" id="IPR017703">
    <property type="entry name" value="YgfZ/GCV_T_CS"/>
</dbReference>
<organism evidence="3 4">
    <name type="scientific">Candidatus Jidaibacter acanthamoebae</name>
    <dbReference type="NCBI Taxonomy" id="86105"/>
    <lineage>
        <taxon>Bacteria</taxon>
        <taxon>Pseudomonadati</taxon>
        <taxon>Pseudomonadota</taxon>
        <taxon>Alphaproteobacteria</taxon>
        <taxon>Rickettsiales</taxon>
        <taxon>Candidatus Midichloriaceae</taxon>
        <taxon>Candidatus Jidaibacter</taxon>
    </lineage>
</organism>
<protein>
    <submittedName>
        <fullName evidence="3">Putative Aminomethyl transferase family protein</fullName>
    </submittedName>
</protein>
<feature type="domain" description="CAF17 C-terminal" evidence="2">
    <location>
        <begin position="207"/>
        <end position="260"/>
    </location>
</feature>
<dbReference type="SUPFAM" id="SSF103025">
    <property type="entry name" value="Folate-binding domain"/>
    <property type="match status" value="1"/>
</dbReference>
<dbReference type="STRING" id="86105.NF27_HJ00540"/>
<reference evidence="3 4" key="1">
    <citation type="submission" date="2014-11" db="EMBL/GenBank/DDBJ databases">
        <title>A Rickettsiales Symbiont of Amoebae With Ancient Features.</title>
        <authorList>
            <person name="Schulz F."/>
            <person name="Martijn J."/>
            <person name="Wascher F."/>
            <person name="Kostanjsek R."/>
            <person name="Ettema T.J."/>
            <person name="Horn M."/>
        </authorList>
    </citation>
    <scope>NUCLEOTIDE SEQUENCE [LARGE SCALE GENOMIC DNA]</scope>
    <source>
        <strain evidence="3 4">UWC36</strain>
    </source>
</reference>
<dbReference type="Proteomes" id="UP000031258">
    <property type="component" value="Unassembled WGS sequence"/>
</dbReference>
<name>A0A0C1MXI3_9RICK</name>
<comment type="caution">
    <text evidence="3">The sequence shown here is derived from an EMBL/GenBank/DDBJ whole genome shotgun (WGS) entry which is preliminary data.</text>
</comment>
<keyword evidence="3" id="KW-0808">Transferase</keyword>
<dbReference type="AlphaFoldDB" id="A0A0C1MXI3"/>
<gene>
    <name evidence="3" type="ORF">NF27_HJ00540</name>
</gene>
<accession>A0A0C1MXI3</accession>
<keyword evidence="1" id="KW-0809">Transit peptide</keyword>
<dbReference type="PATRIC" id="fig|86105.3.peg.1619"/>
<dbReference type="Gene3D" id="3.30.1360.120">
    <property type="entry name" value="Probable tRNA modification gtpase trme, domain 1"/>
    <property type="match status" value="2"/>
</dbReference>
<dbReference type="Pfam" id="PF25455">
    <property type="entry name" value="Beta-barrel_CAF17_C"/>
    <property type="match status" value="1"/>
</dbReference>
<evidence type="ECO:0000313" key="4">
    <source>
        <dbReference type="Proteomes" id="UP000031258"/>
    </source>
</evidence>
<keyword evidence="4" id="KW-1185">Reference proteome</keyword>
<evidence type="ECO:0000313" key="3">
    <source>
        <dbReference type="EMBL" id="KIE04601.1"/>
    </source>
</evidence>
<dbReference type="PANTHER" id="PTHR22602">
    <property type="entry name" value="TRANSFERASE CAF17, MITOCHONDRIAL-RELATED"/>
    <property type="match status" value="1"/>
</dbReference>
<dbReference type="InterPro" id="IPR027266">
    <property type="entry name" value="TrmE/GcvT-like"/>
</dbReference>
<dbReference type="InterPro" id="IPR057460">
    <property type="entry name" value="CAF17_C"/>
</dbReference>
<dbReference type="PANTHER" id="PTHR22602:SF0">
    <property type="entry name" value="TRANSFERASE CAF17, MITOCHONDRIAL-RELATED"/>
    <property type="match status" value="1"/>
</dbReference>
<proteinExistence type="predicted"/>